<dbReference type="Proteomes" id="UP000199584">
    <property type="component" value="Unassembled WGS sequence"/>
</dbReference>
<evidence type="ECO:0000313" key="1">
    <source>
        <dbReference type="EMBL" id="SFR08407.1"/>
    </source>
</evidence>
<dbReference type="AlphaFoldDB" id="A0A1I6DSQ4"/>
<accession>A0A1I6DSQ4</accession>
<gene>
    <name evidence="1" type="ORF">SAMN05660706_11679</name>
</gene>
<dbReference type="RefSeq" id="WP_245779734.1">
    <property type="nucleotide sequence ID" value="NZ_FOYM01000016.1"/>
</dbReference>
<dbReference type="EMBL" id="FOYM01000016">
    <property type="protein sequence ID" value="SFR08407.1"/>
    <property type="molecule type" value="Genomic_DNA"/>
</dbReference>
<sequence length="234" mass="26429">MGRTSDSITLGSLFPDMAINARMTHTMAHSMGKKILQICKDNSKLLDFARGVVTHGISPRGLDYYGDEKFPGCERGYCFEKGRSLVEQTIDACNIPAEMGWWKAHNIVEMGIELRVSNRGPFGQTIRRAFNNHRLINQIGNLLADITGYDRYQLKSRIAGFPDYIEIFQATPQSLANKYRIQMFARHRININTAKVARLIEAAAEQVEDDLAEFFRVTNDNVLAALKDIEKALT</sequence>
<proteinExistence type="predicted"/>
<reference evidence="2" key="1">
    <citation type="submission" date="2016-10" db="EMBL/GenBank/DDBJ databases">
        <authorList>
            <person name="Varghese N."/>
            <person name="Submissions S."/>
        </authorList>
    </citation>
    <scope>NUCLEOTIDE SEQUENCE [LARGE SCALE GENOMIC DNA]</scope>
    <source>
        <strain evidence="2">DSM 3669</strain>
    </source>
</reference>
<dbReference type="STRING" id="39060.SAMN05660706_11679"/>
<protein>
    <submittedName>
        <fullName evidence="1">Uncharacterized protein</fullName>
    </submittedName>
</protein>
<keyword evidence="2" id="KW-1185">Reference proteome</keyword>
<evidence type="ECO:0000313" key="2">
    <source>
        <dbReference type="Proteomes" id="UP000199584"/>
    </source>
</evidence>
<name>A0A1I6DSQ4_9FIRM</name>
<organism evidence="1 2">
    <name type="scientific">Desulfoscipio geothermicus DSM 3669</name>
    <dbReference type="NCBI Taxonomy" id="1121426"/>
    <lineage>
        <taxon>Bacteria</taxon>
        <taxon>Bacillati</taxon>
        <taxon>Bacillota</taxon>
        <taxon>Clostridia</taxon>
        <taxon>Eubacteriales</taxon>
        <taxon>Desulfallaceae</taxon>
        <taxon>Desulfoscipio</taxon>
    </lineage>
</organism>